<dbReference type="InterPro" id="IPR058240">
    <property type="entry name" value="rSAM_sf"/>
</dbReference>
<accession>A0A2H0W9X2</accession>
<proteinExistence type="predicted"/>
<dbReference type="GO" id="GO:0003824">
    <property type="term" value="F:catalytic activity"/>
    <property type="evidence" value="ECO:0007669"/>
    <property type="project" value="InterPro"/>
</dbReference>
<sequence length="274" mass="31880">MKIKEIQVKSVLVKSNLPESDFVINPYLGCLNTCAYCYARFMKRFTGHKEPWGSFVDVKINALEILEKELKKFKGVRKKYSLCLSSVTDPYQKVEEKFKLTRGILELLVEYPCFEVEIITKSDLVLRDLDILGNIRKKKVVLSLGVLEDDKAKWIEPNASLPSQRIKALEKIKAEDIKTSAFISPILPFITDLDLIFRALKGKVDEVFGETFNRRGANFTNLAKVLKAKFPGVLEEYKRLYFSNEYKDYLRKTKKEFYEKAKKHRLPVWGFFTH</sequence>
<dbReference type="SFLD" id="SFLDS00029">
    <property type="entry name" value="Radical_SAM"/>
    <property type="match status" value="1"/>
</dbReference>
<evidence type="ECO:0000256" key="2">
    <source>
        <dbReference type="ARBA" id="ARBA00023004"/>
    </source>
</evidence>
<dbReference type="PANTHER" id="PTHR43432">
    <property type="entry name" value="SLR0285 PROTEIN"/>
    <property type="match status" value="1"/>
</dbReference>
<protein>
    <submittedName>
        <fullName evidence="5">Radical SAM protein</fullName>
    </submittedName>
</protein>
<dbReference type="InterPro" id="IPR007197">
    <property type="entry name" value="rSAM"/>
</dbReference>
<keyword evidence="3" id="KW-0411">Iron-sulfur</keyword>
<comment type="caution">
    <text evidence="5">The sequence shown here is derived from an EMBL/GenBank/DDBJ whole genome shotgun (WGS) entry which is preliminary data.</text>
</comment>
<dbReference type="SMART" id="SM00729">
    <property type="entry name" value="Elp3"/>
    <property type="match status" value="1"/>
</dbReference>
<evidence type="ECO:0000256" key="3">
    <source>
        <dbReference type="ARBA" id="ARBA00023014"/>
    </source>
</evidence>
<keyword evidence="2" id="KW-0408">Iron</keyword>
<gene>
    <name evidence="5" type="ORF">COT75_01550</name>
</gene>
<dbReference type="EMBL" id="PEZT01000009">
    <property type="protein sequence ID" value="PIS09466.1"/>
    <property type="molecule type" value="Genomic_DNA"/>
</dbReference>
<organism evidence="5 6">
    <name type="scientific">Candidatus Beckwithbacteria bacterium CG10_big_fil_rev_8_21_14_0_10_34_10</name>
    <dbReference type="NCBI Taxonomy" id="1974495"/>
    <lineage>
        <taxon>Bacteria</taxon>
        <taxon>Candidatus Beckwithiibacteriota</taxon>
    </lineage>
</organism>
<dbReference type="Pfam" id="PF04055">
    <property type="entry name" value="Radical_SAM"/>
    <property type="match status" value="1"/>
</dbReference>
<dbReference type="Gene3D" id="3.80.30.30">
    <property type="match status" value="1"/>
</dbReference>
<feature type="domain" description="Elp3/MiaA/NifB-like radical SAM core" evidence="4">
    <location>
        <begin position="20"/>
        <end position="239"/>
    </location>
</feature>
<dbReference type="GO" id="GO:0051536">
    <property type="term" value="F:iron-sulfur cluster binding"/>
    <property type="evidence" value="ECO:0007669"/>
    <property type="project" value="UniProtKB-KW"/>
</dbReference>
<evidence type="ECO:0000313" key="5">
    <source>
        <dbReference type="EMBL" id="PIS09466.1"/>
    </source>
</evidence>
<name>A0A2H0W9X2_9BACT</name>
<dbReference type="SUPFAM" id="SSF102114">
    <property type="entry name" value="Radical SAM enzymes"/>
    <property type="match status" value="1"/>
</dbReference>
<reference evidence="6" key="1">
    <citation type="submission" date="2017-09" db="EMBL/GenBank/DDBJ databases">
        <title>Depth-based differentiation of microbial function through sediment-hosted aquifers and enrichment of novel symbionts in the deep terrestrial subsurface.</title>
        <authorList>
            <person name="Probst A.J."/>
            <person name="Ladd B."/>
            <person name="Jarett J.K."/>
            <person name="Geller-Mcgrath D.E."/>
            <person name="Sieber C.M.K."/>
            <person name="Emerson J.B."/>
            <person name="Anantharaman K."/>
            <person name="Thomas B.C."/>
            <person name="Malmstrom R."/>
            <person name="Stieglmeier M."/>
            <person name="Klingl A."/>
            <person name="Woyke T."/>
            <person name="Ryan C.M."/>
            <person name="Banfield J.F."/>
        </authorList>
    </citation>
    <scope>NUCLEOTIDE SEQUENCE [LARGE SCALE GENOMIC DNA]</scope>
</reference>
<dbReference type="PANTHER" id="PTHR43432:SF3">
    <property type="entry name" value="SLR0285 PROTEIN"/>
    <property type="match status" value="1"/>
</dbReference>
<dbReference type="AlphaFoldDB" id="A0A2H0W9X2"/>
<keyword evidence="1" id="KW-0479">Metal-binding</keyword>
<dbReference type="InterPro" id="IPR006638">
    <property type="entry name" value="Elp3/MiaA/NifB-like_rSAM"/>
</dbReference>
<dbReference type="InterPro" id="IPR040086">
    <property type="entry name" value="MJ0683-like"/>
</dbReference>
<evidence type="ECO:0000259" key="4">
    <source>
        <dbReference type="SMART" id="SM00729"/>
    </source>
</evidence>
<evidence type="ECO:0000256" key="1">
    <source>
        <dbReference type="ARBA" id="ARBA00022723"/>
    </source>
</evidence>
<dbReference type="SFLD" id="SFLDG01084">
    <property type="entry name" value="Uncharacterised_Radical_SAM_Su"/>
    <property type="match status" value="1"/>
</dbReference>
<dbReference type="Proteomes" id="UP000230093">
    <property type="component" value="Unassembled WGS sequence"/>
</dbReference>
<evidence type="ECO:0000313" key="6">
    <source>
        <dbReference type="Proteomes" id="UP000230093"/>
    </source>
</evidence>
<dbReference type="GO" id="GO:0046872">
    <property type="term" value="F:metal ion binding"/>
    <property type="evidence" value="ECO:0007669"/>
    <property type="project" value="UniProtKB-KW"/>
</dbReference>